<feature type="binding site" evidence="3">
    <location>
        <position position="202"/>
    </location>
    <ligand>
        <name>Zn(2+)</name>
        <dbReference type="ChEBI" id="CHEBI:29105"/>
    </ligand>
</feature>
<accession>A0A915C3H9</accession>
<dbReference type="PANTHER" id="PTHR11085">
    <property type="entry name" value="NAD-DEPENDENT PROTEIN DEACYLASE SIRTUIN-5, MITOCHONDRIAL-RELATED"/>
    <property type="match status" value="1"/>
</dbReference>
<keyword evidence="3" id="KW-0862">Zinc</keyword>
<dbReference type="Proteomes" id="UP000887569">
    <property type="component" value="Unplaced"/>
</dbReference>
<dbReference type="AlphaFoldDB" id="A0A915C3H9"/>
<dbReference type="Gene3D" id="3.30.1600.10">
    <property type="entry name" value="SIR2/SIRT2 'Small Domain"/>
    <property type="match status" value="1"/>
</dbReference>
<dbReference type="PROSITE" id="PS50305">
    <property type="entry name" value="SIRTUIN"/>
    <property type="match status" value="1"/>
</dbReference>
<dbReference type="WBParaSite" id="PgR085_g007_t04">
    <property type="protein sequence ID" value="PgR085_g007_t04"/>
    <property type="gene ID" value="PgR085_g007"/>
</dbReference>
<dbReference type="WBParaSite" id="PgR085_g007_t02">
    <property type="protein sequence ID" value="PgR085_g007_t02"/>
    <property type="gene ID" value="PgR085_g007"/>
</dbReference>
<dbReference type="GO" id="GO:0017136">
    <property type="term" value="F:histone deacetylase activity, NAD-dependent"/>
    <property type="evidence" value="ECO:0007669"/>
    <property type="project" value="TreeGrafter"/>
</dbReference>
<evidence type="ECO:0000256" key="1">
    <source>
        <dbReference type="ARBA" id="ARBA00022679"/>
    </source>
</evidence>
<dbReference type="Gene3D" id="3.40.50.1220">
    <property type="entry name" value="TPP-binding domain"/>
    <property type="match status" value="1"/>
</dbReference>
<dbReference type="Pfam" id="PF02146">
    <property type="entry name" value="SIR2"/>
    <property type="match status" value="1"/>
</dbReference>
<feature type="binding site" evidence="3">
    <location>
        <position position="147"/>
    </location>
    <ligand>
        <name>Zn(2+)</name>
        <dbReference type="ChEBI" id="CHEBI:29105"/>
    </ligand>
</feature>
<dbReference type="InterPro" id="IPR050134">
    <property type="entry name" value="NAD-dep_sirtuin_deacylases"/>
</dbReference>
<dbReference type="PANTHER" id="PTHR11085:SF10">
    <property type="entry name" value="NAD-DEPENDENT PROTEIN DEACYLASE SIRTUIN-5, MITOCHONDRIAL-RELATED"/>
    <property type="match status" value="1"/>
</dbReference>
<evidence type="ECO:0000259" key="4">
    <source>
        <dbReference type="PROSITE" id="PS50305"/>
    </source>
</evidence>
<dbReference type="WBParaSite" id="PgR085_g007_t06">
    <property type="protein sequence ID" value="PgR085_g007_t06"/>
    <property type="gene ID" value="PgR085_g007"/>
</dbReference>
<reference evidence="6 7" key="1">
    <citation type="submission" date="2022-11" db="UniProtKB">
        <authorList>
            <consortium name="WormBaseParasite"/>
        </authorList>
    </citation>
    <scope>IDENTIFICATION</scope>
</reference>
<organism evidence="5 8">
    <name type="scientific">Parascaris univalens</name>
    <name type="common">Nematode worm</name>
    <dbReference type="NCBI Taxonomy" id="6257"/>
    <lineage>
        <taxon>Eukaryota</taxon>
        <taxon>Metazoa</taxon>
        <taxon>Ecdysozoa</taxon>
        <taxon>Nematoda</taxon>
        <taxon>Chromadorea</taxon>
        <taxon>Rhabditida</taxon>
        <taxon>Spirurina</taxon>
        <taxon>Ascaridomorpha</taxon>
        <taxon>Ascaridoidea</taxon>
        <taxon>Ascarididae</taxon>
        <taxon>Parascaris</taxon>
    </lineage>
</organism>
<dbReference type="GO" id="GO:0046872">
    <property type="term" value="F:metal ion binding"/>
    <property type="evidence" value="ECO:0007669"/>
    <property type="project" value="UniProtKB-KW"/>
</dbReference>
<dbReference type="InterPro" id="IPR029035">
    <property type="entry name" value="DHS-like_NAD/FAD-binding_dom"/>
</dbReference>
<dbReference type="InterPro" id="IPR026591">
    <property type="entry name" value="Sirtuin_cat_small_dom_sf"/>
</dbReference>
<keyword evidence="3" id="KW-0479">Metal-binding</keyword>
<keyword evidence="1" id="KW-0808">Transferase</keyword>
<feature type="domain" description="Deacetylase sirtuin-type" evidence="4">
    <location>
        <begin position="15"/>
        <end position="294"/>
    </location>
</feature>
<dbReference type="GO" id="GO:0005759">
    <property type="term" value="C:mitochondrial matrix"/>
    <property type="evidence" value="ECO:0007669"/>
    <property type="project" value="TreeGrafter"/>
</dbReference>
<sequence length="294" mass="33214">QRVSETMLRFVPEYTPPTKEVLQKFRDIIAGVDRLIVLTGAGISTESGIPDYRSEKVGQYARTNYRPVDHNDFMRNESWRKYYWSRNLVQYPSFSRSKPNIVHKTIAEWEKSDRFTWLITQNVDGLHTEAGSKKVTELHGCSRRVQCMNCNALYPRDEMQKWILEANPDWLEKMVGTKEPDGSEHLTDEAIDAFNVPHCPKCGPGSILKTDVVFFGDNLRGTDVSTTYEKLEESNGMLVLGSSLQVMTGYNIVRAAFVQSMPIVIVNIGATGADDLATMKIAAKCSDVVKEVHL</sequence>
<dbReference type="InterPro" id="IPR026590">
    <property type="entry name" value="Ssirtuin_cat_dom"/>
</dbReference>
<evidence type="ECO:0000313" key="7">
    <source>
        <dbReference type="WBParaSite" id="PgR085_g007_t02"/>
    </source>
</evidence>
<dbReference type="SUPFAM" id="SSF52467">
    <property type="entry name" value="DHS-like NAD/FAD-binding domain"/>
    <property type="match status" value="1"/>
</dbReference>
<dbReference type="InterPro" id="IPR003000">
    <property type="entry name" value="Sirtuin"/>
</dbReference>
<evidence type="ECO:0000313" key="6">
    <source>
        <dbReference type="WBParaSite" id="PgR085_g007_t01"/>
    </source>
</evidence>
<dbReference type="WBParaSite" id="PgR085_g007_t01">
    <property type="protein sequence ID" value="PgR085_g007_t01"/>
    <property type="gene ID" value="PgR085_g007"/>
</dbReference>
<keyword evidence="2" id="KW-0520">NAD</keyword>
<name>A0A915C3H9_PARUN</name>
<dbReference type="GO" id="GO:0070403">
    <property type="term" value="F:NAD+ binding"/>
    <property type="evidence" value="ECO:0007669"/>
    <property type="project" value="InterPro"/>
</dbReference>
<feature type="binding site" evidence="3">
    <location>
        <position position="199"/>
    </location>
    <ligand>
        <name>Zn(2+)</name>
        <dbReference type="ChEBI" id="CHEBI:29105"/>
    </ligand>
</feature>
<protein>
    <submittedName>
        <fullName evidence="6 7">Deacetylase sirtuin-type domain-containing protein</fullName>
    </submittedName>
</protein>
<dbReference type="WBParaSite" id="PgR085_g007_t07">
    <property type="protein sequence ID" value="PgR085_g007_t07"/>
    <property type="gene ID" value="PgR085_g007"/>
</dbReference>
<evidence type="ECO:0000313" key="8">
    <source>
        <dbReference type="WBParaSite" id="PgR085_g007_t03"/>
    </source>
</evidence>
<feature type="active site" description="Proton acceptor" evidence="3">
    <location>
        <position position="139"/>
    </location>
</feature>
<keyword evidence="5" id="KW-1185">Reference proteome</keyword>
<evidence type="ECO:0000313" key="5">
    <source>
        <dbReference type="Proteomes" id="UP000887569"/>
    </source>
</evidence>
<proteinExistence type="predicted"/>
<dbReference type="WBParaSite" id="PgR085_g007_t05">
    <property type="protein sequence ID" value="PgR085_g007_t05"/>
    <property type="gene ID" value="PgR085_g007"/>
</dbReference>
<evidence type="ECO:0000256" key="3">
    <source>
        <dbReference type="PROSITE-ProRule" id="PRU00236"/>
    </source>
</evidence>
<evidence type="ECO:0000256" key="2">
    <source>
        <dbReference type="ARBA" id="ARBA00023027"/>
    </source>
</evidence>
<dbReference type="WBParaSite" id="PgR085_g007_t03">
    <property type="protein sequence ID" value="PgR085_g007_t03"/>
    <property type="gene ID" value="PgR085_g007"/>
</dbReference>
<feature type="binding site" evidence="3">
    <location>
        <position position="150"/>
    </location>
    <ligand>
        <name>Zn(2+)</name>
        <dbReference type="ChEBI" id="CHEBI:29105"/>
    </ligand>
</feature>